<evidence type="ECO:0000256" key="1">
    <source>
        <dbReference type="SAM" id="MobiDB-lite"/>
    </source>
</evidence>
<feature type="compositionally biased region" description="Polar residues" evidence="1">
    <location>
        <begin position="29"/>
        <end position="40"/>
    </location>
</feature>
<keyword evidence="3" id="KW-1185">Reference proteome</keyword>
<gene>
    <name evidence="2" type="ORF">MRATA1EN1_LOCUS30744</name>
</gene>
<protein>
    <submittedName>
        <fullName evidence="2">Uncharacterized protein</fullName>
    </submittedName>
</protein>
<dbReference type="Proteomes" id="UP001176941">
    <property type="component" value="Unassembled WGS sequence"/>
</dbReference>
<dbReference type="EMBL" id="CATKSN020000135">
    <property type="protein sequence ID" value="CAI9149126.1"/>
    <property type="molecule type" value="Genomic_DNA"/>
</dbReference>
<sequence length="204" mass="22533">MDHALSPDVRGCQMLHEHGHATPDLAQCAPQQAPESAGTTVTGGDGPPNRSDRQRDQRLVAYRMEPRTLIAFSLFRAVRHLHAVPFRRQRSQTARPLVRLLGVAAPVPYASIDSQPPKLCHAGELPSASSHVIAERTSQHLSRCFRLRLSLFTGKAGIWTNASRFSAITTDTIGSTLDGERSGVVTRLRREAEFLLVDYHPRTL</sequence>
<reference evidence="2" key="1">
    <citation type="submission" date="2023-04" db="EMBL/GenBank/DDBJ databases">
        <authorList>
            <consortium name="ELIXIR-Norway"/>
        </authorList>
    </citation>
    <scope>NUCLEOTIDE SEQUENCE [LARGE SCALE GENOMIC DNA]</scope>
</reference>
<feature type="region of interest" description="Disordered" evidence="1">
    <location>
        <begin position="29"/>
        <end position="56"/>
    </location>
</feature>
<evidence type="ECO:0000313" key="3">
    <source>
        <dbReference type="Proteomes" id="UP001176941"/>
    </source>
</evidence>
<accession>A0ABN8XJ24</accession>
<comment type="caution">
    <text evidence="2">The sequence shown here is derived from an EMBL/GenBank/DDBJ whole genome shotgun (WGS) entry which is preliminary data.</text>
</comment>
<proteinExistence type="predicted"/>
<evidence type="ECO:0000313" key="2">
    <source>
        <dbReference type="EMBL" id="CAI9149126.1"/>
    </source>
</evidence>
<organism evidence="2 3">
    <name type="scientific">Rangifer tarandus platyrhynchus</name>
    <name type="common">Svalbard reindeer</name>
    <dbReference type="NCBI Taxonomy" id="3082113"/>
    <lineage>
        <taxon>Eukaryota</taxon>
        <taxon>Metazoa</taxon>
        <taxon>Chordata</taxon>
        <taxon>Craniata</taxon>
        <taxon>Vertebrata</taxon>
        <taxon>Euteleostomi</taxon>
        <taxon>Mammalia</taxon>
        <taxon>Eutheria</taxon>
        <taxon>Laurasiatheria</taxon>
        <taxon>Artiodactyla</taxon>
        <taxon>Ruminantia</taxon>
        <taxon>Pecora</taxon>
        <taxon>Cervidae</taxon>
        <taxon>Odocoileinae</taxon>
        <taxon>Rangifer</taxon>
    </lineage>
</organism>
<name>A0ABN8XJ24_RANTA</name>